<dbReference type="KEGG" id="tpol:Mal48_25290"/>
<comment type="subcellular location">
    <subcellularLocation>
        <location evidence="3 16">Cytoplasm</location>
    </subcellularLocation>
</comment>
<evidence type="ECO:0000256" key="10">
    <source>
        <dbReference type="ARBA" id="ARBA00022777"/>
    </source>
</evidence>
<feature type="active site" description="Proton acceptor" evidence="16">
    <location>
        <position position="110"/>
    </location>
</feature>
<dbReference type="AlphaFoldDB" id="A0A517QNR4"/>
<evidence type="ECO:0000256" key="14">
    <source>
        <dbReference type="ARBA" id="ARBA00038036"/>
    </source>
</evidence>
<keyword evidence="9 16" id="KW-0547">Nucleotide-binding</keyword>
<feature type="binding site" evidence="16">
    <location>
        <position position="191"/>
    </location>
    <ligand>
        <name>substrate</name>
    </ligand>
</feature>
<dbReference type="GO" id="GO:0015937">
    <property type="term" value="P:coenzyme A biosynthetic process"/>
    <property type="evidence" value="ECO:0007669"/>
    <property type="project" value="UniProtKB-UniRule"/>
</dbReference>
<feature type="binding site" evidence="16">
    <location>
        <position position="132"/>
    </location>
    <ligand>
        <name>K(+)</name>
        <dbReference type="ChEBI" id="CHEBI:29103"/>
    </ligand>
</feature>
<keyword evidence="12 16" id="KW-0630">Potassium</keyword>
<dbReference type="GO" id="GO:0046872">
    <property type="term" value="F:metal ion binding"/>
    <property type="evidence" value="ECO:0007669"/>
    <property type="project" value="UniProtKB-KW"/>
</dbReference>
<feature type="binding site" evidence="16">
    <location>
        <begin position="108"/>
        <end position="111"/>
    </location>
    <ligand>
        <name>substrate</name>
    </ligand>
</feature>
<dbReference type="UniPathway" id="UPA00241">
    <property type="reaction ID" value="UER00352"/>
</dbReference>
<proteinExistence type="inferred from homology"/>
<comment type="caution">
    <text evidence="16">Lacks conserved residue(s) required for the propagation of feature annotation.</text>
</comment>
<dbReference type="HAMAP" id="MF_01274">
    <property type="entry name" value="Pantothen_kinase_3"/>
    <property type="match status" value="1"/>
</dbReference>
<evidence type="ECO:0000256" key="2">
    <source>
        <dbReference type="ARBA" id="ARBA00001958"/>
    </source>
</evidence>
<evidence type="ECO:0000256" key="6">
    <source>
        <dbReference type="ARBA" id="ARBA00012102"/>
    </source>
</evidence>
<keyword evidence="7 16" id="KW-0963">Cytoplasm</keyword>
<dbReference type="InterPro" id="IPR043129">
    <property type="entry name" value="ATPase_NBD"/>
</dbReference>
<keyword evidence="10 16" id="KW-0418">Kinase</keyword>
<keyword evidence="18" id="KW-1185">Reference proteome</keyword>
<dbReference type="SUPFAM" id="SSF53067">
    <property type="entry name" value="Actin-like ATPase domain"/>
    <property type="match status" value="1"/>
</dbReference>
<evidence type="ECO:0000256" key="1">
    <source>
        <dbReference type="ARBA" id="ARBA00001206"/>
    </source>
</evidence>
<name>A0A517QNR4_9PLAN</name>
<evidence type="ECO:0000256" key="15">
    <source>
        <dbReference type="ARBA" id="ARBA00040883"/>
    </source>
</evidence>
<dbReference type="GO" id="GO:0005524">
    <property type="term" value="F:ATP binding"/>
    <property type="evidence" value="ECO:0007669"/>
    <property type="project" value="UniProtKB-UniRule"/>
</dbReference>
<evidence type="ECO:0000256" key="9">
    <source>
        <dbReference type="ARBA" id="ARBA00022741"/>
    </source>
</evidence>
<evidence type="ECO:0000256" key="12">
    <source>
        <dbReference type="ARBA" id="ARBA00022958"/>
    </source>
</evidence>
<dbReference type="EMBL" id="CP036267">
    <property type="protein sequence ID" value="QDT33276.1"/>
    <property type="molecule type" value="Genomic_DNA"/>
</dbReference>
<protein>
    <recommendedName>
        <fullName evidence="15 16">Type III pantothenate kinase</fullName>
        <ecNumber evidence="6 16">2.7.1.33</ecNumber>
    </recommendedName>
    <alternativeName>
        <fullName evidence="16">PanK-III</fullName>
    </alternativeName>
    <alternativeName>
        <fullName evidence="16">Pantothenic acid kinase</fullName>
    </alternativeName>
</protein>
<dbReference type="GO" id="GO:0004594">
    <property type="term" value="F:pantothenate kinase activity"/>
    <property type="evidence" value="ECO:0007669"/>
    <property type="project" value="UniProtKB-UniRule"/>
</dbReference>
<dbReference type="EC" id="2.7.1.33" evidence="6 16"/>
<evidence type="ECO:0000256" key="11">
    <source>
        <dbReference type="ARBA" id="ARBA00022840"/>
    </source>
</evidence>
<dbReference type="InterPro" id="IPR004619">
    <property type="entry name" value="Type_III_PanK"/>
</dbReference>
<dbReference type="GO" id="GO:0005737">
    <property type="term" value="C:cytoplasm"/>
    <property type="evidence" value="ECO:0007669"/>
    <property type="project" value="UniProtKB-SubCell"/>
</dbReference>
<comment type="similarity">
    <text evidence="14 16">Belongs to the type III pantothenate kinase family.</text>
</comment>
<keyword evidence="16" id="KW-0479">Metal-binding</keyword>
<comment type="pathway">
    <text evidence="4 16">Cofactor biosynthesis; coenzyme A biosynthesis; CoA from (R)-pantothenate: step 1/5.</text>
</comment>
<keyword evidence="8 16" id="KW-0808">Transferase</keyword>
<keyword evidence="11 16" id="KW-0067">ATP-binding</keyword>
<accession>A0A517QNR4</accession>
<evidence type="ECO:0000313" key="18">
    <source>
        <dbReference type="Proteomes" id="UP000315724"/>
    </source>
</evidence>
<organism evidence="17 18">
    <name type="scientific">Thalassoglobus polymorphus</name>
    <dbReference type="NCBI Taxonomy" id="2527994"/>
    <lineage>
        <taxon>Bacteria</taxon>
        <taxon>Pseudomonadati</taxon>
        <taxon>Planctomycetota</taxon>
        <taxon>Planctomycetia</taxon>
        <taxon>Planctomycetales</taxon>
        <taxon>Planctomycetaceae</taxon>
        <taxon>Thalassoglobus</taxon>
    </lineage>
</organism>
<evidence type="ECO:0000256" key="8">
    <source>
        <dbReference type="ARBA" id="ARBA00022679"/>
    </source>
</evidence>
<dbReference type="CDD" id="cd24015">
    <property type="entry name" value="ASKHA_NBD_PanK-III"/>
    <property type="match status" value="1"/>
</dbReference>
<evidence type="ECO:0000256" key="16">
    <source>
        <dbReference type="HAMAP-Rule" id="MF_01274"/>
    </source>
</evidence>
<sequence length="263" mass="28192">MSEIHNYLALHPGHTRVKLGLFELGPDDPFPRCVTSLFVENHEKIPWSELDDQVPAPLECRSILTGSNQFLATQILDNWKSNSPPPLTLSENSAIPIRSLVDVPEKVGADRLLNAVAVNGLRKPGHAAVIVDSGTAITVDVVNSDGAFLGGAILPGVLMGARAMSEFTTTLPLIDGKEFLERLPDALGRNTEAAMASGLYWGHLGAVKELVARISEQLDVPSQLYITGGALPILEPYFPNAICEKNLSLIGSVLTARSILDGE</sequence>
<dbReference type="PANTHER" id="PTHR34265">
    <property type="entry name" value="TYPE III PANTOTHENATE KINASE"/>
    <property type="match status" value="1"/>
</dbReference>
<keyword evidence="13 16" id="KW-0173">Coenzyme A biosynthesis</keyword>
<feature type="binding site" evidence="16">
    <location>
        <position position="135"/>
    </location>
    <ligand>
        <name>ATP</name>
        <dbReference type="ChEBI" id="CHEBI:30616"/>
    </ligand>
</feature>
<evidence type="ECO:0000256" key="3">
    <source>
        <dbReference type="ARBA" id="ARBA00004496"/>
    </source>
</evidence>
<comment type="cofactor">
    <cofactor evidence="16">
        <name>NH4(+)</name>
        <dbReference type="ChEBI" id="CHEBI:28938"/>
    </cofactor>
    <cofactor evidence="16">
        <name>K(+)</name>
        <dbReference type="ChEBI" id="CHEBI:29103"/>
    </cofactor>
    <text evidence="16">A monovalent cation. Ammonium or potassium.</text>
</comment>
<comment type="subunit">
    <text evidence="5 16">Homodimer.</text>
</comment>
<dbReference type="PANTHER" id="PTHR34265:SF1">
    <property type="entry name" value="TYPE III PANTOTHENATE KINASE"/>
    <property type="match status" value="1"/>
</dbReference>
<reference evidence="17 18" key="1">
    <citation type="submission" date="2019-02" db="EMBL/GenBank/DDBJ databases">
        <title>Deep-cultivation of Planctomycetes and their phenomic and genomic characterization uncovers novel biology.</title>
        <authorList>
            <person name="Wiegand S."/>
            <person name="Jogler M."/>
            <person name="Boedeker C."/>
            <person name="Pinto D."/>
            <person name="Vollmers J."/>
            <person name="Rivas-Marin E."/>
            <person name="Kohn T."/>
            <person name="Peeters S.H."/>
            <person name="Heuer A."/>
            <person name="Rast P."/>
            <person name="Oberbeckmann S."/>
            <person name="Bunk B."/>
            <person name="Jeske O."/>
            <person name="Meyerdierks A."/>
            <person name="Storesund J.E."/>
            <person name="Kallscheuer N."/>
            <person name="Luecker S."/>
            <person name="Lage O.M."/>
            <person name="Pohl T."/>
            <person name="Merkel B.J."/>
            <person name="Hornburger P."/>
            <person name="Mueller R.-W."/>
            <person name="Bruemmer F."/>
            <person name="Labrenz M."/>
            <person name="Spormann A.M."/>
            <person name="Op den Camp H."/>
            <person name="Overmann J."/>
            <person name="Amann R."/>
            <person name="Jetten M.S.M."/>
            <person name="Mascher T."/>
            <person name="Medema M.H."/>
            <person name="Devos D.P."/>
            <person name="Kaster A.-K."/>
            <person name="Ovreas L."/>
            <person name="Rohde M."/>
            <person name="Galperin M.Y."/>
            <person name="Jogler C."/>
        </authorList>
    </citation>
    <scope>NUCLEOTIDE SEQUENCE [LARGE SCALE GENOMIC DNA]</scope>
    <source>
        <strain evidence="17 18">Mal48</strain>
    </source>
</reference>
<dbReference type="Pfam" id="PF03309">
    <property type="entry name" value="Pan_kinase"/>
    <property type="match status" value="1"/>
</dbReference>
<comment type="cofactor">
    <cofactor evidence="2">
        <name>K(+)</name>
        <dbReference type="ChEBI" id="CHEBI:29103"/>
    </cofactor>
</comment>
<feature type="binding site" evidence="16">
    <location>
        <begin position="11"/>
        <end position="18"/>
    </location>
    <ligand>
        <name>ATP</name>
        <dbReference type="ChEBI" id="CHEBI:30616"/>
    </ligand>
</feature>
<evidence type="ECO:0000313" key="17">
    <source>
        <dbReference type="EMBL" id="QDT33276.1"/>
    </source>
</evidence>
<evidence type="ECO:0000256" key="7">
    <source>
        <dbReference type="ARBA" id="ARBA00022490"/>
    </source>
</evidence>
<dbReference type="Proteomes" id="UP000315724">
    <property type="component" value="Chromosome"/>
</dbReference>
<evidence type="ECO:0000256" key="5">
    <source>
        <dbReference type="ARBA" id="ARBA00011738"/>
    </source>
</evidence>
<dbReference type="RefSeq" id="WP_145199345.1">
    <property type="nucleotide sequence ID" value="NZ_CP036267.1"/>
</dbReference>
<evidence type="ECO:0000256" key="4">
    <source>
        <dbReference type="ARBA" id="ARBA00005225"/>
    </source>
</evidence>
<dbReference type="OrthoDB" id="9804707at2"/>
<dbReference type="Gene3D" id="3.30.420.40">
    <property type="match status" value="1"/>
</dbReference>
<comment type="catalytic activity">
    <reaction evidence="1 16">
        <text>(R)-pantothenate + ATP = (R)-4'-phosphopantothenate + ADP + H(+)</text>
        <dbReference type="Rhea" id="RHEA:16373"/>
        <dbReference type="ChEBI" id="CHEBI:10986"/>
        <dbReference type="ChEBI" id="CHEBI:15378"/>
        <dbReference type="ChEBI" id="CHEBI:29032"/>
        <dbReference type="ChEBI" id="CHEBI:30616"/>
        <dbReference type="ChEBI" id="CHEBI:456216"/>
        <dbReference type="EC" id="2.7.1.33"/>
    </reaction>
</comment>
<comment type="function">
    <text evidence="16">Catalyzes the phosphorylation of pantothenate (Pan), the first step in CoA biosynthesis.</text>
</comment>
<gene>
    <name evidence="16 17" type="primary">coaX</name>
    <name evidence="17" type="ORF">Mal48_25290</name>
</gene>
<evidence type="ECO:0000256" key="13">
    <source>
        <dbReference type="ARBA" id="ARBA00022993"/>
    </source>
</evidence>
<dbReference type="NCBIfam" id="TIGR00671">
    <property type="entry name" value="baf"/>
    <property type="match status" value="1"/>
</dbReference>